<dbReference type="KEGG" id="bpip:BPP43_00245"/>
<organism evidence="2 3">
    <name type="scientific">Brachyspira pilosicoli P43/6/78</name>
    <dbReference type="NCBI Taxonomy" id="1042417"/>
    <lineage>
        <taxon>Bacteria</taxon>
        <taxon>Pseudomonadati</taxon>
        <taxon>Spirochaetota</taxon>
        <taxon>Spirochaetia</taxon>
        <taxon>Brachyspirales</taxon>
        <taxon>Brachyspiraceae</taxon>
        <taxon>Brachyspira</taxon>
    </lineage>
</organism>
<proteinExistence type="predicted"/>
<evidence type="ECO:0000313" key="3">
    <source>
        <dbReference type="Proteomes" id="UP000010793"/>
    </source>
</evidence>
<dbReference type="EMBL" id="CP002873">
    <property type="protein sequence ID" value="AGA65415.1"/>
    <property type="molecule type" value="Genomic_DNA"/>
</dbReference>
<name>A0A3B6VNJ5_BRAPL</name>
<dbReference type="AlphaFoldDB" id="A0A3B6VNJ5"/>
<keyword evidence="3" id="KW-1185">Reference proteome</keyword>
<dbReference type="Proteomes" id="UP000010793">
    <property type="component" value="Chromosome"/>
</dbReference>
<evidence type="ECO:0000313" key="2">
    <source>
        <dbReference type="EMBL" id="AGA65415.1"/>
    </source>
</evidence>
<evidence type="ECO:0000256" key="1">
    <source>
        <dbReference type="SAM" id="Coils"/>
    </source>
</evidence>
<gene>
    <name evidence="2" type="ORF">BPP43_00245</name>
</gene>
<feature type="coiled-coil region" evidence="1">
    <location>
        <begin position="205"/>
        <end position="248"/>
    </location>
</feature>
<feature type="coiled-coil region" evidence="1">
    <location>
        <begin position="16"/>
        <end position="43"/>
    </location>
</feature>
<protein>
    <submittedName>
        <fullName evidence="2">Uncharacterized protein</fullName>
    </submittedName>
</protein>
<accession>A0A3B6VNJ5</accession>
<dbReference type="GeneID" id="56439130"/>
<keyword evidence="1" id="KW-0175">Coiled coil</keyword>
<sequence length="268" mass="31588">MAKISEVAKAECIRRQNKYKDLLSVVESKLNKLEKEISTIDDELLASYKKIDLAVLYINASSLIATSCYVAIDSIDVRSENQLNDGRRYINKAIILLEEALGNHSDDSLSLNENIHEYLKDKLNDEWRYKFICSFGYVIDFFKYCYGENSKWLQNFYEIEWRFALISKNIIDFKNYIKELSPDVEGYIYRVKLMRLSKSLLSAAAEQHRTKYELKERRLDDMKIALNLMAALRRINVYLNETEEAESQKKIYDLWKKKMDDDIKKMSS</sequence>
<reference evidence="2 3" key="1">
    <citation type="journal article" date="2013" name="Genome Announc.">
        <title>Complete Genome Sequence of the Porcine Strain Brachyspira pilosicoli P43/6/78(T.).</title>
        <authorList>
            <person name="Lin C."/>
            <person name="den Bakker H.C."/>
            <person name="Suzuki H."/>
            <person name="Lefebure T."/>
            <person name="Ponnala L."/>
            <person name="Sun Q."/>
            <person name="Stanhope M.J."/>
            <person name="Wiedmann M."/>
            <person name="Duhamel G.E."/>
        </authorList>
    </citation>
    <scope>NUCLEOTIDE SEQUENCE [LARGE SCALE GENOMIC DNA]</scope>
    <source>
        <strain evidence="2 3">P43/6/78</strain>
    </source>
</reference>
<dbReference type="RefSeq" id="WP_013243506.1">
    <property type="nucleotide sequence ID" value="NC_019908.1"/>
</dbReference>